<name>A0A1A8XQ99_9PROT</name>
<dbReference type="AlphaFoldDB" id="A0A1A8XQ99"/>
<keyword evidence="2" id="KW-1185">Reference proteome</keyword>
<accession>A0A1A8XQ99</accession>
<organism evidence="1 2">
    <name type="scientific">Candidatus Accumulibacter aalborgensis</name>
    <dbReference type="NCBI Taxonomy" id="1860102"/>
    <lineage>
        <taxon>Bacteria</taxon>
        <taxon>Pseudomonadati</taxon>
        <taxon>Pseudomonadota</taxon>
        <taxon>Betaproteobacteria</taxon>
        <taxon>Candidatus Accumulibacter</taxon>
    </lineage>
</organism>
<evidence type="ECO:0000313" key="2">
    <source>
        <dbReference type="Proteomes" id="UP000199169"/>
    </source>
</evidence>
<dbReference type="STRING" id="1860102.ACCAA_30059"/>
<dbReference type="EMBL" id="FLQX01000105">
    <property type="protein sequence ID" value="SBT06123.1"/>
    <property type="molecule type" value="Genomic_DNA"/>
</dbReference>
<proteinExistence type="predicted"/>
<dbReference type="Proteomes" id="UP000199169">
    <property type="component" value="Unassembled WGS sequence"/>
</dbReference>
<gene>
    <name evidence="1" type="ORF">ACCAA_30059</name>
</gene>
<reference evidence="2" key="1">
    <citation type="submission" date="2016-06" db="EMBL/GenBank/DDBJ databases">
        <authorList>
            <person name="McIlroy S.J."/>
            <person name="Karst S.M."/>
            <person name="Albertsen M."/>
        </authorList>
    </citation>
    <scope>NUCLEOTIDE SEQUENCE [LARGE SCALE GENOMIC DNA]</scope>
</reference>
<evidence type="ECO:0000313" key="1">
    <source>
        <dbReference type="EMBL" id="SBT06123.1"/>
    </source>
</evidence>
<sequence>MKMGWRESSWAQNAGVLRQEMGRALPIRDGSALDTTRQFLNTERNLFVDRGWTFYRVTNYWWPPKP</sequence>
<protein>
    <submittedName>
        <fullName evidence="1">Uncharacterized protein</fullName>
    </submittedName>
</protein>